<organism evidence="5 6">
    <name type="scientific">Helicobacter valdiviensis</name>
    <dbReference type="NCBI Taxonomy" id="1458358"/>
    <lineage>
        <taxon>Bacteria</taxon>
        <taxon>Pseudomonadati</taxon>
        <taxon>Campylobacterota</taxon>
        <taxon>Epsilonproteobacteria</taxon>
        <taxon>Campylobacterales</taxon>
        <taxon>Helicobacteraceae</taxon>
        <taxon>Helicobacter</taxon>
    </lineage>
</organism>
<dbReference type="RefSeq" id="WP_111230419.1">
    <property type="nucleotide sequence ID" value="NZ_NBIU01000031.1"/>
</dbReference>
<dbReference type="Pfam" id="PF01420">
    <property type="entry name" value="Methylase_S"/>
    <property type="match status" value="1"/>
</dbReference>
<dbReference type="OrthoDB" id="5322524at2"/>
<name>A0A2W6NEU3_9HELI</name>
<protein>
    <recommendedName>
        <fullName evidence="4">Type I restriction modification DNA specificity domain-containing protein</fullName>
    </recommendedName>
</protein>
<comment type="caution">
    <text evidence="5">The sequence shown here is derived from an EMBL/GenBank/DDBJ whole genome shotgun (WGS) entry which is preliminary data.</text>
</comment>
<dbReference type="EMBL" id="NBIU01000031">
    <property type="protein sequence ID" value="PZT47510.1"/>
    <property type="molecule type" value="Genomic_DNA"/>
</dbReference>
<accession>A0A2W6NEU3</accession>
<evidence type="ECO:0000313" key="6">
    <source>
        <dbReference type="Proteomes" id="UP000249746"/>
    </source>
</evidence>
<reference evidence="5 6" key="1">
    <citation type="submission" date="2017-03" db="EMBL/GenBank/DDBJ databases">
        <title>Genomic and clinical evidence uncovers the enterohepatic species Helicobacter valdiviensis as a potential human intestinal pathogen.</title>
        <authorList>
            <person name="Fresia P."/>
            <person name="Jara R."/>
            <person name="Sierra R."/>
            <person name="Ferres I."/>
            <person name="Greif G."/>
            <person name="Iraola G."/>
            <person name="Collado L."/>
        </authorList>
    </citation>
    <scope>NUCLEOTIDE SEQUENCE [LARGE SCALE GENOMIC DNA]</scope>
    <source>
        <strain evidence="5 6">WBE14</strain>
    </source>
</reference>
<comment type="similarity">
    <text evidence="1">Belongs to the type-I restriction system S methylase family.</text>
</comment>
<keyword evidence="2" id="KW-0680">Restriction system</keyword>
<evidence type="ECO:0000256" key="3">
    <source>
        <dbReference type="ARBA" id="ARBA00023125"/>
    </source>
</evidence>
<feature type="domain" description="Type I restriction modification DNA specificity" evidence="4">
    <location>
        <begin position="8"/>
        <end position="157"/>
    </location>
</feature>
<keyword evidence="6" id="KW-1185">Reference proteome</keyword>
<evidence type="ECO:0000256" key="1">
    <source>
        <dbReference type="ARBA" id="ARBA00010923"/>
    </source>
</evidence>
<dbReference type="AlphaFoldDB" id="A0A2W6NEU3"/>
<evidence type="ECO:0000259" key="4">
    <source>
        <dbReference type="Pfam" id="PF01420"/>
    </source>
</evidence>
<dbReference type="GO" id="GO:0009307">
    <property type="term" value="P:DNA restriction-modification system"/>
    <property type="evidence" value="ECO:0007669"/>
    <property type="project" value="UniProtKB-KW"/>
</dbReference>
<keyword evidence="3" id="KW-0238">DNA-binding</keyword>
<dbReference type="Proteomes" id="UP000249746">
    <property type="component" value="Unassembled WGS sequence"/>
</dbReference>
<dbReference type="SUPFAM" id="SSF116734">
    <property type="entry name" value="DNA methylase specificity domain"/>
    <property type="match status" value="1"/>
</dbReference>
<dbReference type="Gene3D" id="3.90.220.20">
    <property type="entry name" value="DNA methylase specificity domains"/>
    <property type="match status" value="1"/>
</dbReference>
<dbReference type="InterPro" id="IPR000055">
    <property type="entry name" value="Restrct_endonuc_typeI_TRD"/>
</dbReference>
<gene>
    <name evidence="5" type="ORF">B6S12_08730</name>
</gene>
<sequence length="176" mass="20625">MQNDLASVEWREFKLEQIFTEIKRGKRLIEKDRKKGNIPYYSASKENNGLTDLIANPLFIERDKIIVTTFCDCYYIEGNFTASDEITIFGNNKLNKYSGLFVANIIKNNASKFAFGYKSFTERLKKQIIQLPKDDNNYPNWQFMESYMKNIEQKYIKDILAYYNKKIANNFGLGGN</sequence>
<dbReference type="GO" id="GO:0003677">
    <property type="term" value="F:DNA binding"/>
    <property type="evidence" value="ECO:0007669"/>
    <property type="project" value="UniProtKB-KW"/>
</dbReference>
<dbReference type="InterPro" id="IPR044946">
    <property type="entry name" value="Restrct_endonuc_typeI_TRD_sf"/>
</dbReference>
<evidence type="ECO:0000313" key="5">
    <source>
        <dbReference type="EMBL" id="PZT47510.1"/>
    </source>
</evidence>
<proteinExistence type="inferred from homology"/>
<evidence type="ECO:0000256" key="2">
    <source>
        <dbReference type="ARBA" id="ARBA00022747"/>
    </source>
</evidence>